<dbReference type="AlphaFoldDB" id="A0A2U9SC76"/>
<protein>
    <submittedName>
        <fullName evidence="1">Uncharacterized protein</fullName>
    </submittedName>
</protein>
<keyword evidence="2" id="KW-1185">Reference proteome</keyword>
<geneLocation type="plasmid" evidence="1 2">
    <name>unnamed1</name>
</geneLocation>
<sequence length="237" mass="26217">MAEIGNGYGSECHLLRFMGRHRSLLNAAVLDATGGSEVEWLDAPFDGSRTWLDGEWRGVDFLPDDDPARPAWARVWPLRGNPPNWDAVGRVTVEGRREWLLVEAKANIEEMRSSCKASPQGGRPLIERTLNRTKEALGVAPERDWLNGHYQFCNRIAVLHFLMEHGHPARLLFLHFTGDRSGPGRTCPANADEWAEALAAQVAHVGLPEHHPLQGRVHKLMLDVTGKVAASMTGVAA</sequence>
<dbReference type="EMBL" id="CP029830">
    <property type="protein sequence ID" value="AWU95558.1"/>
    <property type="molecule type" value="Genomic_DNA"/>
</dbReference>
<name>A0A2U9SC76_9PROT</name>
<gene>
    <name evidence="1" type="ORF">DM194_14725</name>
</gene>
<organism evidence="1 2">
    <name type="scientific">Azospirillum ramasamyi</name>
    <dbReference type="NCBI Taxonomy" id="682998"/>
    <lineage>
        <taxon>Bacteria</taxon>
        <taxon>Pseudomonadati</taxon>
        <taxon>Pseudomonadota</taxon>
        <taxon>Alphaproteobacteria</taxon>
        <taxon>Rhodospirillales</taxon>
        <taxon>Azospirillaceae</taxon>
        <taxon>Azospirillum</taxon>
    </lineage>
</organism>
<dbReference type="KEGG" id="azm:DM194_14725"/>
<reference evidence="1 2" key="1">
    <citation type="submission" date="2018-06" db="EMBL/GenBank/DDBJ databases">
        <title>Complete genome sequencing of Azospirillum sp. M2T2B2.</title>
        <authorList>
            <person name="Heo J."/>
            <person name="Kim S.-J."/>
            <person name="Kwon S.-W."/>
            <person name="Anandham R."/>
        </authorList>
    </citation>
    <scope>NUCLEOTIDE SEQUENCE [LARGE SCALE GENOMIC DNA]</scope>
    <source>
        <strain evidence="1 2">M2T2B2</strain>
        <plasmid evidence="1 2">unnamed1</plasmid>
    </source>
</reference>
<keyword evidence="1" id="KW-0614">Plasmid</keyword>
<evidence type="ECO:0000313" key="2">
    <source>
        <dbReference type="Proteomes" id="UP000249605"/>
    </source>
</evidence>
<accession>A0A2U9SC76</accession>
<dbReference type="Proteomes" id="UP000249605">
    <property type="component" value="Plasmid unnamed1"/>
</dbReference>
<proteinExistence type="predicted"/>
<dbReference type="OrthoDB" id="8446429at2"/>
<evidence type="ECO:0000313" key="1">
    <source>
        <dbReference type="EMBL" id="AWU95558.1"/>
    </source>
</evidence>
<dbReference type="RefSeq" id="WP_111068324.1">
    <property type="nucleotide sequence ID" value="NZ_CP029830.1"/>
</dbReference>